<dbReference type="InterPro" id="IPR026350">
    <property type="entry name" value="GxxExxY"/>
</dbReference>
<dbReference type="Proteomes" id="UP000005631">
    <property type="component" value="Chromosome"/>
</dbReference>
<name>G8R805_OWEHD</name>
<dbReference type="PATRIC" id="fig|926562.3.peg.313"/>
<protein>
    <recommendedName>
        <fullName evidence="3">GxxExxY protein</fullName>
    </recommendedName>
</protein>
<dbReference type="eggNOG" id="COG0614">
    <property type="taxonomic scope" value="Bacteria"/>
</dbReference>
<dbReference type="EMBL" id="CP003156">
    <property type="protein sequence ID" value="AEV31328.1"/>
    <property type="molecule type" value="Genomic_DNA"/>
</dbReference>
<dbReference type="STRING" id="926562.Oweho_0307"/>
<gene>
    <name evidence="1" type="ordered locus">Oweho_0307</name>
</gene>
<dbReference type="Gene3D" id="3.90.320.10">
    <property type="match status" value="1"/>
</dbReference>
<dbReference type="AlphaFoldDB" id="G8R805"/>
<dbReference type="InterPro" id="IPR011604">
    <property type="entry name" value="PDDEXK-like_dom_sf"/>
</dbReference>
<evidence type="ECO:0008006" key="3">
    <source>
        <dbReference type="Google" id="ProtNLM"/>
    </source>
</evidence>
<dbReference type="NCBIfam" id="TIGR04256">
    <property type="entry name" value="GxxExxY"/>
    <property type="match status" value="1"/>
</dbReference>
<evidence type="ECO:0000313" key="1">
    <source>
        <dbReference type="EMBL" id="AEV31328.1"/>
    </source>
</evidence>
<organism evidence="1 2">
    <name type="scientific">Owenweeksia hongkongensis (strain DSM 17368 / CIP 108786 / JCM 12287 / NRRL B-23963 / UST20020801)</name>
    <dbReference type="NCBI Taxonomy" id="926562"/>
    <lineage>
        <taxon>Bacteria</taxon>
        <taxon>Pseudomonadati</taxon>
        <taxon>Bacteroidota</taxon>
        <taxon>Flavobacteriia</taxon>
        <taxon>Flavobacteriales</taxon>
        <taxon>Owenweeksiaceae</taxon>
        <taxon>Owenweeksia</taxon>
    </lineage>
</organism>
<proteinExistence type="predicted"/>
<dbReference type="Pfam" id="PF13366">
    <property type="entry name" value="PDDEXK_3"/>
    <property type="match status" value="1"/>
</dbReference>
<keyword evidence="2" id="KW-1185">Reference proteome</keyword>
<reference evidence="1 2" key="1">
    <citation type="journal article" date="2012" name="Stand. Genomic Sci.">
        <title>Genome sequence of the orange-pigmented seawater bacterium Owenweeksia hongkongensis type strain (UST20020801(T)).</title>
        <authorList>
            <person name="Riedel T."/>
            <person name="Held B."/>
            <person name="Nolan M."/>
            <person name="Lucas S."/>
            <person name="Lapidus A."/>
            <person name="Tice H."/>
            <person name="Del Rio T.G."/>
            <person name="Cheng J.F."/>
            <person name="Han C."/>
            <person name="Tapia R."/>
            <person name="Goodwin L.A."/>
            <person name="Pitluck S."/>
            <person name="Liolios K."/>
            <person name="Mavromatis K."/>
            <person name="Pagani I."/>
            <person name="Ivanova N."/>
            <person name="Mikhailova N."/>
            <person name="Pati A."/>
            <person name="Chen A."/>
            <person name="Palaniappan K."/>
            <person name="Rohde M."/>
            <person name="Tindall B.J."/>
            <person name="Detter J.C."/>
            <person name="Goker M."/>
            <person name="Woyke T."/>
            <person name="Bristow J."/>
            <person name="Eisen J.A."/>
            <person name="Markowitz V."/>
            <person name="Hugenholtz P."/>
            <person name="Klenk H.P."/>
            <person name="Kyrpides N.C."/>
        </authorList>
    </citation>
    <scope>NUCLEOTIDE SEQUENCE</scope>
    <source>
        <strain evidence="2">DSM 17368 / JCM 12287 / NRRL B-23963</strain>
    </source>
</reference>
<accession>G8R805</accession>
<dbReference type="OrthoDB" id="1119698at2"/>
<dbReference type="HOGENOM" id="CLU_134960_1_0_10"/>
<dbReference type="RefSeq" id="WP_014200689.1">
    <property type="nucleotide sequence ID" value="NC_016599.1"/>
</dbReference>
<evidence type="ECO:0000313" key="2">
    <source>
        <dbReference type="Proteomes" id="UP000005631"/>
    </source>
</evidence>
<sequence>MHYIHSNLTGEIIRCAMEVHTNLGPGLLENAYEECLYYELLQTGLLVDKQFALPLDYKDVRLDCGYRIDLYVEKKVIVEVKSISALQNIHMAQIMTYLKLTECKVGLLLNFNVKSMKAGIRRIVL</sequence>
<dbReference type="KEGG" id="oho:Oweho_0307"/>